<dbReference type="EMBL" id="AP023440">
    <property type="protein sequence ID" value="BCL31324.1"/>
    <property type="molecule type" value="Genomic_DNA"/>
</dbReference>
<dbReference type="KEGG" id="sgm:GCM10017557_61830"/>
<accession>A0A7G1PBF1</accession>
<protein>
    <recommendedName>
        <fullName evidence="2">ANTAR domain-containing protein</fullName>
    </recommendedName>
</protein>
<dbReference type="Gene3D" id="1.10.10.10">
    <property type="entry name" value="Winged helix-like DNA-binding domain superfamily/Winged helix DNA-binding domain"/>
    <property type="match status" value="1"/>
</dbReference>
<sequence length="123" mass="13461">MPELELFAPSVNSDRPAHRDTHDTEALRTEVVQLKRAMQTRPVIDMARGVLMASFGLRPDDAWSVLVDVSQHTNTKLRQVAAELVETVGGEPLPEPLSTRLSTAVADVSRAADSDVSRFPRSA</sequence>
<evidence type="ECO:0000259" key="2">
    <source>
        <dbReference type="PROSITE" id="PS50921"/>
    </source>
</evidence>
<feature type="domain" description="ANTAR" evidence="2">
    <location>
        <begin position="24"/>
        <end position="85"/>
    </location>
</feature>
<dbReference type="GO" id="GO:0003723">
    <property type="term" value="F:RNA binding"/>
    <property type="evidence" value="ECO:0007669"/>
    <property type="project" value="InterPro"/>
</dbReference>
<name>A0A7G1PBF1_9ACTN</name>
<dbReference type="Proteomes" id="UP000516444">
    <property type="component" value="Chromosome"/>
</dbReference>
<dbReference type="PROSITE" id="PS50921">
    <property type="entry name" value="ANTAR"/>
    <property type="match status" value="1"/>
</dbReference>
<evidence type="ECO:0000313" key="3">
    <source>
        <dbReference type="EMBL" id="BCL31324.1"/>
    </source>
</evidence>
<proteinExistence type="predicted"/>
<dbReference type="InterPro" id="IPR005561">
    <property type="entry name" value="ANTAR"/>
</dbReference>
<dbReference type="AlphaFoldDB" id="A0A7G1PBF1"/>
<evidence type="ECO:0000313" key="4">
    <source>
        <dbReference type="Proteomes" id="UP000516444"/>
    </source>
</evidence>
<feature type="region of interest" description="Disordered" evidence="1">
    <location>
        <begin position="1"/>
        <end position="22"/>
    </location>
</feature>
<dbReference type="InterPro" id="IPR036388">
    <property type="entry name" value="WH-like_DNA-bd_sf"/>
</dbReference>
<organism evidence="3 4">
    <name type="scientific">Streptomyces aurantiacus</name>
    <dbReference type="NCBI Taxonomy" id="47760"/>
    <lineage>
        <taxon>Bacteria</taxon>
        <taxon>Bacillati</taxon>
        <taxon>Actinomycetota</taxon>
        <taxon>Actinomycetes</taxon>
        <taxon>Kitasatosporales</taxon>
        <taxon>Streptomycetaceae</taxon>
        <taxon>Streptomyces</taxon>
        <taxon>Streptomyces aurantiacus group</taxon>
    </lineage>
</organism>
<dbReference type="SUPFAM" id="SSF52172">
    <property type="entry name" value="CheY-like"/>
    <property type="match status" value="1"/>
</dbReference>
<evidence type="ECO:0000256" key="1">
    <source>
        <dbReference type="SAM" id="MobiDB-lite"/>
    </source>
</evidence>
<dbReference type="SMART" id="SM01012">
    <property type="entry name" value="ANTAR"/>
    <property type="match status" value="1"/>
</dbReference>
<dbReference type="Pfam" id="PF03861">
    <property type="entry name" value="ANTAR"/>
    <property type="match status" value="1"/>
</dbReference>
<keyword evidence="4" id="KW-1185">Reference proteome</keyword>
<dbReference type="RefSeq" id="WP_190853135.1">
    <property type="nucleotide sequence ID" value="NZ_AP023440.1"/>
</dbReference>
<reference evidence="3 4" key="1">
    <citation type="journal article" date="2014" name="Int. J. Syst. Evol. Microbiol.">
        <title>Complete genome sequence of Corynebacterium casei LMG S-19264T (=DSM 44701T), isolated from a smear-ripened cheese.</title>
        <authorList>
            <consortium name="US DOE Joint Genome Institute (JGI-PGF)"/>
            <person name="Walter F."/>
            <person name="Albersmeier A."/>
            <person name="Kalinowski J."/>
            <person name="Ruckert C."/>
        </authorList>
    </citation>
    <scope>NUCLEOTIDE SEQUENCE [LARGE SCALE GENOMIC DNA]</scope>
    <source>
        <strain evidence="3 4">JCM 4677</strain>
    </source>
</reference>
<gene>
    <name evidence="3" type="ORF">GCM10017557_61830</name>
</gene>
<dbReference type="InterPro" id="IPR011006">
    <property type="entry name" value="CheY-like_superfamily"/>
</dbReference>